<comment type="caution">
    <text evidence="4">The sequence shown here is derived from an EMBL/GenBank/DDBJ whole genome shotgun (WGS) entry which is preliminary data.</text>
</comment>
<dbReference type="EMBL" id="BGPR01003602">
    <property type="protein sequence ID" value="GBM90212.1"/>
    <property type="molecule type" value="Genomic_DNA"/>
</dbReference>
<dbReference type="Gene3D" id="3.30.70.270">
    <property type="match status" value="2"/>
</dbReference>
<evidence type="ECO:0000256" key="1">
    <source>
        <dbReference type="ARBA" id="ARBA00012493"/>
    </source>
</evidence>
<dbReference type="CDD" id="cd09274">
    <property type="entry name" value="RNase_HI_RT_Ty3"/>
    <property type="match status" value="1"/>
</dbReference>
<protein>
    <recommendedName>
        <fullName evidence="1">RNA-directed DNA polymerase</fullName>
        <ecNumber evidence="1">2.7.7.49</ecNumber>
    </recommendedName>
</protein>
<reference evidence="4 5" key="1">
    <citation type="journal article" date="2019" name="Sci. Rep.">
        <title>Orb-weaving spider Araneus ventricosus genome elucidates the spidroin gene catalogue.</title>
        <authorList>
            <person name="Kono N."/>
            <person name="Nakamura H."/>
            <person name="Ohtoshi R."/>
            <person name="Moran D.A.P."/>
            <person name="Shinohara A."/>
            <person name="Yoshida Y."/>
            <person name="Fujiwara M."/>
            <person name="Mori M."/>
            <person name="Tomita M."/>
            <person name="Arakawa K."/>
        </authorList>
    </citation>
    <scope>NUCLEOTIDE SEQUENCE [LARGE SCALE GENOMIC DNA]</scope>
</reference>
<sequence length="322" mass="36738">MVENVVSKVVFQRLQKVNLKVKPSKCSFLKDQITYLGHTVREGQVYPDKKNLDSIREAFPPKTKRQVRSFLGLTGFYRKFIPKYSEIALPLTELAKDCNGFKWTEMEQSAFEKLKLYLTSEPCLALPDFSKPFAVCSDAQKPALGAVLVQKDETGFLHPITFASRKLSKAGTKFAVVELETMAIVFAVNHFKNFLFGKHFRIYSDQQCLSKIINYKDPTSRITRWMVTLQKCDYTVIHKPGSLNLMADYLSRASYPNDECVSEKQPDVNTLDLEANIFSVNEIPNSEIIEKQNADAYCCNIKDKLSSNFVFSPNSPKFFSQK</sequence>
<proteinExistence type="predicted"/>
<dbReference type="InterPro" id="IPR043502">
    <property type="entry name" value="DNA/RNA_pol_sf"/>
</dbReference>
<dbReference type="InterPro" id="IPR041577">
    <property type="entry name" value="RT_RNaseH_2"/>
</dbReference>
<dbReference type="EC" id="2.7.7.49" evidence="1"/>
<keyword evidence="2" id="KW-0511">Multifunctional enzyme</keyword>
<dbReference type="InterPro" id="IPR050951">
    <property type="entry name" value="Retrovirus_Pol_polyprotein"/>
</dbReference>
<dbReference type="PANTHER" id="PTHR37984">
    <property type="entry name" value="PROTEIN CBG26694"/>
    <property type="match status" value="1"/>
</dbReference>
<keyword evidence="5" id="KW-1185">Reference proteome</keyword>
<accession>A0A4Y2JLN7</accession>
<feature type="domain" description="Reverse transcriptase/retrotransposon-derived protein RNase H-like" evidence="3">
    <location>
        <begin position="103"/>
        <end position="202"/>
    </location>
</feature>
<evidence type="ECO:0000313" key="5">
    <source>
        <dbReference type="Proteomes" id="UP000499080"/>
    </source>
</evidence>
<evidence type="ECO:0000259" key="3">
    <source>
        <dbReference type="Pfam" id="PF17919"/>
    </source>
</evidence>
<evidence type="ECO:0000313" key="4">
    <source>
        <dbReference type="EMBL" id="GBM90212.1"/>
    </source>
</evidence>
<organism evidence="4 5">
    <name type="scientific">Araneus ventricosus</name>
    <name type="common">Orbweaver spider</name>
    <name type="synonym">Epeira ventricosa</name>
    <dbReference type="NCBI Taxonomy" id="182803"/>
    <lineage>
        <taxon>Eukaryota</taxon>
        <taxon>Metazoa</taxon>
        <taxon>Ecdysozoa</taxon>
        <taxon>Arthropoda</taxon>
        <taxon>Chelicerata</taxon>
        <taxon>Arachnida</taxon>
        <taxon>Araneae</taxon>
        <taxon>Araneomorphae</taxon>
        <taxon>Entelegynae</taxon>
        <taxon>Araneoidea</taxon>
        <taxon>Araneidae</taxon>
        <taxon>Araneus</taxon>
    </lineage>
</organism>
<dbReference type="PANTHER" id="PTHR37984:SF5">
    <property type="entry name" value="PROTEIN NYNRIN-LIKE"/>
    <property type="match status" value="1"/>
</dbReference>
<gene>
    <name evidence="4" type="primary">pol_2830</name>
    <name evidence="4" type="ORF">AVEN_121849_1</name>
</gene>
<dbReference type="AlphaFoldDB" id="A0A4Y2JLN7"/>
<name>A0A4Y2JLN7_ARAVE</name>
<evidence type="ECO:0000256" key="2">
    <source>
        <dbReference type="ARBA" id="ARBA00023268"/>
    </source>
</evidence>
<dbReference type="GO" id="GO:0003964">
    <property type="term" value="F:RNA-directed DNA polymerase activity"/>
    <property type="evidence" value="ECO:0007669"/>
    <property type="project" value="UniProtKB-EC"/>
</dbReference>
<dbReference type="Proteomes" id="UP000499080">
    <property type="component" value="Unassembled WGS sequence"/>
</dbReference>
<dbReference type="OrthoDB" id="7692176at2759"/>
<dbReference type="Pfam" id="PF17919">
    <property type="entry name" value="RT_RNaseH_2"/>
    <property type="match status" value="1"/>
</dbReference>
<dbReference type="FunFam" id="3.30.70.270:FF:000020">
    <property type="entry name" value="Transposon Tf2-6 polyprotein-like Protein"/>
    <property type="match status" value="1"/>
</dbReference>
<dbReference type="SUPFAM" id="SSF56672">
    <property type="entry name" value="DNA/RNA polymerases"/>
    <property type="match status" value="1"/>
</dbReference>
<dbReference type="InterPro" id="IPR043128">
    <property type="entry name" value="Rev_trsase/Diguanyl_cyclase"/>
</dbReference>